<dbReference type="AlphaFoldDB" id="A0A4X2M5W6"/>
<dbReference type="SUPFAM" id="SSF57586">
    <property type="entry name" value="TNF receptor-like"/>
    <property type="match status" value="2"/>
</dbReference>
<feature type="disulfide bond" evidence="1">
    <location>
        <begin position="52"/>
        <end position="67"/>
    </location>
</feature>
<dbReference type="PROSITE" id="PS50050">
    <property type="entry name" value="TNFR_NGFR_2"/>
    <property type="match status" value="1"/>
</dbReference>
<dbReference type="GO" id="GO:0009897">
    <property type="term" value="C:external side of plasma membrane"/>
    <property type="evidence" value="ECO:0007669"/>
    <property type="project" value="InterPro"/>
</dbReference>
<organism evidence="5 6">
    <name type="scientific">Vombatus ursinus</name>
    <name type="common">Common wombat</name>
    <dbReference type="NCBI Taxonomy" id="29139"/>
    <lineage>
        <taxon>Eukaryota</taxon>
        <taxon>Metazoa</taxon>
        <taxon>Chordata</taxon>
        <taxon>Craniata</taxon>
        <taxon>Vertebrata</taxon>
        <taxon>Euteleostomi</taxon>
        <taxon>Mammalia</taxon>
        <taxon>Metatheria</taxon>
        <taxon>Diprotodontia</taxon>
        <taxon>Vombatidae</taxon>
        <taxon>Vombatus</taxon>
    </lineage>
</organism>
<reference evidence="5" key="2">
    <citation type="submission" date="2025-08" db="UniProtKB">
        <authorList>
            <consortium name="Ensembl"/>
        </authorList>
    </citation>
    <scope>IDENTIFICATION</scope>
</reference>
<accession>A0A4X2M5W6</accession>
<dbReference type="GeneTree" id="ENSGT00730000111279"/>
<dbReference type="RefSeq" id="XP_027699668.1">
    <property type="nucleotide sequence ID" value="XM_027843867.1"/>
</dbReference>
<dbReference type="RefSeq" id="XP_027699666.1">
    <property type="nucleotide sequence ID" value="XM_027843865.1"/>
</dbReference>
<feature type="disulfide bond" evidence="1">
    <location>
        <begin position="70"/>
        <end position="83"/>
    </location>
</feature>
<dbReference type="OMA" id="YLFKQPF"/>
<dbReference type="RefSeq" id="XP_027699667.1">
    <property type="nucleotide sequence ID" value="XM_027843866.1"/>
</dbReference>
<keyword evidence="2" id="KW-1133">Transmembrane helix</keyword>
<sequence length="276" mass="30174">MVNSCDKLEAMLTVVILHCITLVQGSCGSCPAGTFWNGTDCGKNKNLACIPCPPNSFSSTAGEQRTCDICKRCEGIFRTKRECTPTSNTECDCMSGYHCSGAGCSKCQPDCKQGQEFTGKGCRDCSFGTFNDLTRGNCRHWTNCSLNGLVVLVNGTNKRDVVCGSAKTDATPGAISITVPSSLIRNDKDRQLAIFTLALTMATGFFVLLLLSWFCCGIRNKKKLPYLLKQTFIKPVQTAQEEDACSCGFPEEEQGDREIVKFQSELHLELFLKDSN</sequence>
<feature type="disulfide bond" evidence="1">
    <location>
        <begin position="73"/>
        <end position="91"/>
    </location>
</feature>
<reference evidence="5" key="3">
    <citation type="submission" date="2025-09" db="UniProtKB">
        <authorList>
            <consortium name="Ensembl"/>
        </authorList>
    </citation>
    <scope>IDENTIFICATION</scope>
</reference>
<dbReference type="SMART" id="SM00208">
    <property type="entry name" value="TNFR"/>
    <property type="match status" value="2"/>
</dbReference>
<dbReference type="GO" id="GO:0006915">
    <property type="term" value="P:apoptotic process"/>
    <property type="evidence" value="ECO:0007669"/>
    <property type="project" value="InterPro"/>
</dbReference>
<dbReference type="GO" id="GO:0008285">
    <property type="term" value="P:negative regulation of cell population proliferation"/>
    <property type="evidence" value="ECO:0007669"/>
    <property type="project" value="InterPro"/>
</dbReference>
<protein>
    <submittedName>
        <fullName evidence="5">TNF receptor superfamily member 9</fullName>
    </submittedName>
</protein>
<dbReference type="GO" id="GO:0038023">
    <property type="term" value="F:signaling receptor activity"/>
    <property type="evidence" value="ECO:0007669"/>
    <property type="project" value="InterPro"/>
</dbReference>
<dbReference type="PANTHER" id="PTHR47139:SF1">
    <property type="entry name" value="TUMOR NECROSIS FACTOR RECEPTOR SUPERFAMILY MEMBER 9"/>
    <property type="match status" value="1"/>
</dbReference>
<dbReference type="Pfam" id="PF00020">
    <property type="entry name" value="TNFR_c6"/>
    <property type="match status" value="1"/>
</dbReference>
<evidence type="ECO:0000259" key="4">
    <source>
        <dbReference type="PROSITE" id="PS50050"/>
    </source>
</evidence>
<proteinExistence type="predicted"/>
<feature type="domain" description="TNFR-Cys" evidence="4">
    <location>
        <begin position="51"/>
        <end position="91"/>
    </location>
</feature>
<dbReference type="GeneID" id="114029431"/>
<keyword evidence="1" id="KW-1015">Disulfide bond</keyword>
<name>A0A4X2M5W6_VOMUR</name>
<dbReference type="CDD" id="cd13410">
    <property type="entry name" value="TNFRSF9"/>
    <property type="match status" value="1"/>
</dbReference>
<dbReference type="InterPro" id="IPR020413">
    <property type="entry name" value="TNFR_9"/>
</dbReference>
<dbReference type="Proteomes" id="UP000314987">
    <property type="component" value="Unassembled WGS sequence"/>
</dbReference>
<evidence type="ECO:0000313" key="5">
    <source>
        <dbReference type="Ensembl" id="ENSVURP00010031658.1"/>
    </source>
</evidence>
<reference evidence="6" key="1">
    <citation type="submission" date="2018-12" db="EMBL/GenBank/DDBJ databases">
        <authorList>
            <person name="Yazar S."/>
        </authorList>
    </citation>
    <scope>NUCLEOTIDE SEQUENCE [LARGE SCALE GENOMIC DNA]</scope>
</reference>
<dbReference type="CTD" id="3604"/>
<keyword evidence="2" id="KW-0812">Transmembrane</keyword>
<gene>
    <name evidence="5" type="primary">TNFRSF9</name>
</gene>
<dbReference type="Ensembl" id="ENSVURT00010036057.1">
    <property type="protein sequence ID" value="ENSVURP00010031658.1"/>
    <property type="gene ID" value="ENSVURG00010024199.1"/>
</dbReference>
<dbReference type="PRINTS" id="PR01924">
    <property type="entry name" value="TNFACTORR9"/>
</dbReference>
<evidence type="ECO:0000256" key="3">
    <source>
        <dbReference type="SAM" id="SignalP"/>
    </source>
</evidence>
<feature type="signal peptide" evidence="3">
    <location>
        <begin position="1"/>
        <end position="25"/>
    </location>
</feature>
<keyword evidence="6" id="KW-1185">Reference proteome</keyword>
<evidence type="ECO:0000313" key="6">
    <source>
        <dbReference type="Proteomes" id="UP000314987"/>
    </source>
</evidence>
<feature type="repeat" description="TNFR-Cys" evidence="1">
    <location>
        <begin position="51"/>
        <end position="91"/>
    </location>
</feature>
<dbReference type="Gene3D" id="2.10.50.10">
    <property type="entry name" value="Tumor Necrosis Factor Receptor, subunit A, domain 2"/>
    <property type="match status" value="2"/>
</dbReference>
<evidence type="ECO:0000256" key="2">
    <source>
        <dbReference type="SAM" id="Phobius"/>
    </source>
</evidence>
<keyword evidence="2" id="KW-0472">Membrane</keyword>
<dbReference type="InterPro" id="IPR034020">
    <property type="entry name" value="TNFRSF9_N"/>
</dbReference>
<feature type="transmembrane region" description="Helical" evidence="2">
    <location>
        <begin position="192"/>
        <end position="214"/>
    </location>
</feature>
<keyword evidence="3" id="KW-0732">Signal</keyword>
<dbReference type="STRING" id="29139.ENSVURP00010031658"/>
<evidence type="ECO:0000256" key="1">
    <source>
        <dbReference type="PROSITE-ProRule" id="PRU00206"/>
    </source>
</evidence>
<dbReference type="InterPro" id="IPR001368">
    <property type="entry name" value="TNFR/NGFR_Cys_rich_reg"/>
</dbReference>
<dbReference type="OrthoDB" id="9423210at2759"/>
<dbReference type="PANTHER" id="PTHR47139">
    <property type="entry name" value="TUMOR NECROSIS FACTOR RECEPTOR SUPERFAMILY MEMBER 9"/>
    <property type="match status" value="1"/>
</dbReference>
<feature type="chain" id="PRO_5021261283" evidence="3">
    <location>
        <begin position="26"/>
        <end position="276"/>
    </location>
</feature>